<name>A0ABS3C3C5_9BACT</name>
<dbReference type="Gene3D" id="3.30.2310.20">
    <property type="entry name" value="RelE-like"/>
    <property type="match status" value="1"/>
</dbReference>
<dbReference type="InterPro" id="IPR035093">
    <property type="entry name" value="RelE/ParE_toxin_dom_sf"/>
</dbReference>
<organism evidence="2 3">
    <name type="scientific">Algoriphagus oliviformis</name>
    <dbReference type="NCBI Taxonomy" id="2811231"/>
    <lineage>
        <taxon>Bacteria</taxon>
        <taxon>Pseudomonadati</taxon>
        <taxon>Bacteroidota</taxon>
        <taxon>Cytophagia</taxon>
        <taxon>Cytophagales</taxon>
        <taxon>Cyclobacteriaceae</taxon>
        <taxon>Algoriphagus</taxon>
    </lineage>
</organism>
<dbReference type="RefSeq" id="WP_206576885.1">
    <property type="nucleotide sequence ID" value="NZ_JAFKCT010000001.1"/>
</dbReference>
<comment type="caution">
    <text evidence="2">The sequence shown here is derived from an EMBL/GenBank/DDBJ whole genome shotgun (WGS) entry which is preliminary data.</text>
</comment>
<protein>
    <submittedName>
        <fullName evidence="2">Type II toxin-antitoxin system RelE/ParE family toxin</fullName>
    </submittedName>
</protein>
<gene>
    <name evidence="2" type="ORF">J0A68_03970</name>
</gene>
<keyword evidence="1" id="KW-1277">Toxin-antitoxin system</keyword>
<dbReference type="Pfam" id="PF05016">
    <property type="entry name" value="ParE_toxin"/>
    <property type="match status" value="1"/>
</dbReference>
<evidence type="ECO:0000313" key="2">
    <source>
        <dbReference type="EMBL" id="MBN7810099.1"/>
    </source>
</evidence>
<dbReference type="EMBL" id="JAFKCT010000001">
    <property type="protein sequence ID" value="MBN7810099.1"/>
    <property type="molecule type" value="Genomic_DNA"/>
</dbReference>
<dbReference type="InterPro" id="IPR007712">
    <property type="entry name" value="RelE/ParE_toxin"/>
</dbReference>
<evidence type="ECO:0000256" key="1">
    <source>
        <dbReference type="ARBA" id="ARBA00022649"/>
    </source>
</evidence>
<keyword evidence="3" id="KW-1185">Reference proteome</keyword>
<accession>A0ABS3C3C5</accession>
<proteinExistence type="predicted"/>
<reference evidence="2 3" key="1">
    <citation type="submission" date="2021-03" db="EMBL/GenBank/DDBJ databases">
        <title>novel species isolated from a fishpond in China.</title>
        <authorList>
            <person name="Lu H."/>
            <person name="Cai Z."/>
        </authorList>
    </citation>
    <scope>NUCLEOTIDE SEQUENCE [LARGE SCALE GENOMIC DNA]</scope>
    <source>
        <strain evidence="2 3">H41</strain>
    </source>
</reference>
<sequence>MIRPSIFWTPSAIRSLEETSSFLFRVWNDRIVDEFLSLVDRKIELIIENPEIGVKLRKTNYRKILIHRNVSLFYKHVPEKSMIQILLLWDNRMDPSQLKKHFENDEK</sequence>
<dbReference type="Proteomes" id="UP000664317">
    <property type="component" value="Unassembled WGS sequence"/>
</dbReference>
<evidence type="ECO:0000313" key="3">
    <source>
        <dbReference type="Proteomes" id="UP000664317"/>
    </source>
</evidence>